<reference evidence="2" key="2">
    <citation type="journal article" date="2014" name="ISME J.">
        <title>Microbial stratification in low pH oxic and suboxic macroscopic growths along an acid mine drainage.</title>
        <authorList>
            <person name="Mendez-Garcia C."/>
            <person name="Mesa V."/>
            <person name="Sprenger R.R."/>
            <person name="Richter M."/>
            <person name="Diez M.S."/>
            <person name="Solano J."/>
            <person name="Bargiela R."/>
            <person name="Golyshina O.V."/>
            <person name="Manteca A."/>
            <person name="Ramos J.L."/>
            <person name="Gallego J.R."/>
            <person name="Llorente I."/>
            <person name="Martins Dos Santos V.A."/>
            <person name="Jensen O.N."/>
            <person name="Pelaez A.I."/>
            <person name="Sanchez J."/>
            <person name="Ferrer M."/>
        </authorList>
    </citation>
    <scope>NUCLEOTIDE SEQUENCE</scope>
</reference>
<dbReference type="EMBL" id="AUZX01015431">
    <property type="protein sequence ID" value="EQD29061.1"/>
    <property type="molecule type" value="Genomic_DNA"/>
</dbReference>
<feature type="compositionally biased region" description="Basic residues" evidence="1">
    <location>
        <begin position="130"/>
        <end position="139"/>
    </location>
</feature>
<evidence type="ECO:0000313" key="2">
    <source>
        <dbReference type="EMBL" id="EQD29061.1"/>
    </source>
</evidence>
<sequence>GALFRVFFFPLFLTLLVSCGNPPSNSNNTNFPYGMAVCSSICNAYSQTGSPPSIGTPFAAVTSYGSRQVLIFTGYTNSSSNAWLISNNSLSPNTSLYNSLQGPDGLLISSQGLYDRERLHMQRPRSLRLRRHRQHRGHLVRVQPERRLEPGPHHQDQFGGLPVS</sequence>
<feature type="non-terminal residue" evidence="2">
    <location>
        <position position="164"/>
    </location>
</feature>
<protein>
    <submittedName>
        <fullName evidence="2">Uncharacterized protein</fullName>
    </submittedName>
</protein>
<reference evidence="2" key="1">
    <citation type="submission" date="2013-08" db="EMBL/GenBank/DDBJ databases">
        <authorList>
            <person name="Mendez C."/>
            <person name="Richter M."/>
            <person name="Ferrer M."/>
            <person name="Sanchez J."/>
        </authorList>
    </citation>
    <scope>NUCLEOTIDE SEQUENCE</scope>
</reference>
<comment type="caution">
    <text evidence="2">The sequence shown here is derived from an EMBL/GenBank/DDBJ whole genome shotgun (WGS) entry which is preliminary data.</text>
</comment>
<feature type="compositionally biased region" description="Basic and acidic residues" evidence="1">
    <location>
        <begin position="143"/>
        <end position="156"/>
    </location>
</feature>
<name>T0Y1V6_9ZZZZ</name>
<organism evidence="2">
    <name type="scientific">mine drainage metagenome</name>
    <dbReference type="NCBI Taxonomy" id="410659"/>
    <lineage>
        <taxon>unclassified sequences</taxon>
        <taxon>metagenomes</taxon>
        <taxon>ecological metagenomes</taxon>
    </lineage>
</organism>
<feature type="non-terminal residue" evidence="2">
    <location>
        <position position="1"/>
    </location>
</feature>
<proteinExistence type="predicted"/>
<accession>T0Y1V6</accession>
<feature type="region of interest" description="Disordered" evidence="1">
    <location>
        <begin position="130"/>
        <end position="164"/>
    </location>
</feature>
<evidence type="ECO:0000256" key="1">
    <source>
        <dbReference type="SAM" id="MobiDB-lite"/>
    </source>
</evidence>
<gene>
    <name evidence="2" type="ORF">B1A_20894</name>
</gene>
<dbReference type="AlphaFoldDB" id="T0Y1V6"/>